<dbReference type="Gene3D" id="3.40.50.1820">
    <property type="entry name" value="alpha/beta hydrolase"/>
    <property type="match status" value="1"/>
</dbReference>
<keyword evidence="1 3" id="KW-0378">Hydrolase</keyword>
<accession>A0ABV6MPZ8</accession>
<dbReference type="EMBL" id="JBHLUD010000003">
    <property type="protein sequence ID" value="MFC0542302.1"/>
    <property type="molecule type" value="Genomic_DNA"/>
</dbReference>
<dbReference type="Gene3D" id="2.60.120.260">
    <property type="entry name" value="Galactose-binding domain-like"/>
    <property type="match status" value="1"/>
</dbReference>
<protein>
    <submittedName>
        <fullName evidence="3">CocE/NonD family hydrolase</fullName>
    </submittedName>
</protein>
<dbReference type="InterPro" id="IPR005674">
    <property type="entry name" value="CocE/Ser_esterase"/>
</dbReference>
<sequence>MTVTGWVAQRLLKLPPATARKVAVERDLRIAADDGVTLLADRWSPAPDSDRARDLPTALVRTPYGRKGPLGWLMGRLLAERGFHVLMVSTRGTFGSGGGEFRAMRQERADGHAVLRWLADQPWFNGSVVLTGASYLGYTQWVVAADAPVQVKAMVPHVTSSRLAMTFLRPGRIELETLMNWSVLTARQERPYASLRAMLERKKVEAAMHTLPLADGDKVALGREWPFYQDCIHHDQDDPYWKDEDFSDTVGDVKVPVSSIAGWYDIFLADQLKDYHALVAAGRPPRLTIGPWAHSDPRGISAAIWETVRWAGPLARGAKPGYRAPVRLFVMGVKQWREFDQWPPAGYAQQRWHLREGNALGQEPAAFVAPSAFTYDPSDPTPSIGGAKLEARGAGPVDNRPVERRSDVLTFTSDVLANDVEVIGEVAAEVWLRADRPSCDLFVRLCDVDRKGRSVNICDDLVKVRPDGIAKVSVELTPTAHVFRRGHRIRVQVSAGAFPRYARNLGNDEPVATAATPYVTNLEIFHDAAHPSAILLPVK</sequence>
<dbReference type="SMART" id="SM00939">
    <property type="entry name" value="PepX_C"/>
    <property type="match status" value="1"/>
</dbReference>
<dbReference type="SUPFAM" id="SSF53474">
    <property type="entry name" value="alpha/beta-Hydrolases"/>
    <property type="match status" value="1"/>
</dbReference>
<proteinExistence type="predicted"/>
<dbReference type="RefSeq" id="WP_273942893.1">
    <property type="nucleotide sequence ID" value="NZ_CP097263.1"/>
</dbReference>
<dbReference type="Pfam" id="PF08530">
    <property type="entry name" value="PepX_C"/>
    <property type="match status" value="1"/>
</dbReference>
<dbReference type="InterPro" id="IPR029058">
    <property type="entry name" value="AB_hydrolase_fold"/>
</dbReference>
<name>A0ABV6MPZ8_9PSEU</name>
<dbReference type="InterPro" id="IPR008979">
    <property type="entry name" value="Galactose-bd-like_sf"/>
</dbReference>
<evidence type="ECO:0000259" key="2">
    <source>
        <dbReference type="SMART" id="SM00939"/>
    </source>
</evidence>
<evidence type="ECO:0000256" key="1">
    <source>
        <dbReference type="ARBA" id="ARBA00022801"/>
    </source>
</evidence>
<feature type="domain" description="Xaa-Pro dipeptidyl-peptidase C-terminal" evidence="2">
    <location>
        <begin position="308"/>
        <end position="535"/>
    </location>
</feature>
<dbReference type="Gene3D" id="1.10.3020.10">
    <property type="entry name" value="alpha-amino acid ester hydrolase ( Helical cap domain)"/>
    <property type="match status" value="1"/>
</dbReference>
<dbReference type="NCBIfam" id="TIGR00976">
    <property type="entry name" value="CocE_NonD"/>
    <property type="match status" value="1"/>
</dbReference>
<organism evidence="3 4">
    <name type="scientific">Kutzneria chonburiensis</name>
    <dbReference type="NCBI Taxonomy" id="1483604"/>
    <lineage>
        <taxon>Bacteria</taxon>
        <taxon>Bacillati</taxon>
        <taxon>Actinomycetota</taxon>
        <taxon>Actinomycetes</taxon>
        <taxon>Pseudonocardiales</taxon>
        <taxon>Pseudonocardiaceae</taxon>
        <taxon>Kutzneria</taxon>
    </lineage>
</organism>
<evidence type="ECO:0000313" key="3">
    <source>
        <dbReference type="EMBL" id="MFC0542302.1"/>
    </source>
</evidence>
<dbReference type="InterPro" id="IPR013736">
    <property type="entry name" value="Xaa-Pro_dipept_C"/>
</dbReference>
<reference evidence="3 4" key="1">
    <citation type="submission" date="2024-09" db="EMBL/GenBank/DDBJ databases">
        <authorList>
            <person name="Sun Q."/>
            <person name="Mori K."/>
        </authorList>
    </citation>
    <scope>NUCLEOTIDE SEQUENCE [LARGE SCALE GENOMIC DNA]</scope>
    <source>
        <strain evidence="3 4">TBRC 1432</strain>
    </source>
</reference>
<dbReference type="GO" id="GO:0016787">
    <property type="term" value="F:hydrolase activity"/>
    <property type="evidence" value="ECO:0007669"/>
    <property type="project" value="UniProtKB-KW"/>
</dbReference>
<dbReference type="InterPro" id="IPR000383">
    <property type="entry name" value="Xaa-Pro-like_dom"/>
</dbReference>
<gene>
    <name evidence="3" type="ORF">ACFFH7_12470</name>
</gene>
<evidence type="ECO:0000313" key="4">
    <source>
        <dbReference type="Proteomes" id="UP001589810"/>
    </source>
</evidence>
<comment type="caution">
    <text evidence="3">The sequence shown here is derived from an EMBL/GenBank/DDBJ whole genome shotgun (WGS) entry which is preliminary data.</text>
</comment>
<dbReference type="Proteomes" id="UP001589810">
    <property type="component" value="Unassembled WGS sequence"/>
</dbReference>
<keyword evidence="4" id="KW-1185">Reference proteome</keyword>
<dbReference type="Pfam" id="PF02129">
    <property type="entry name" value="Peptidase_S15"/>
    <property type="match status" value="1"/>
</dbReference>
<dbReference type="SUPFAM" id="SSF49785">
    <property type="entry name" value="Galactose-binding domain-like"/>
    <property type="match status" value="1"/>
</dbReference>